<proteinExistence type="predicted"/>
<accession>A0A914VR46</accession>
<evidence type="ECO:0000313" key="3">
    <source>
        <dbReference type="WBParaSite" id="PSAMB.scaffold2267size24209.g17159.t1"/>
    </source>
</evidence>
<sequence length="334" mass="39124">MEANRGVDSVPRMPNAVFMRKEELTCHDDSTGTWPEEWKTAFEYYFDYYITDIRPKHLMDPPIDEARKIYQQKWMTCPEWNRREWIKYAKKKTEEKENLEERKGQRLGTEKAPERPVMGKRLIKDLWKINAERVEKNGETPLEKLIRGANPRSQFQPVPTETLAQPLFERFFAPQIVEEFQLGLLADSDHPIDHEDVEKDFYADDEMGDFSMTDEEQTPERKQLLLRSKMLNKQQQQLSFNKVISQTHLSGNHLDRQQTVNVSQAKAPDLLMEDCQLQQHQLKLPNRSVASNLPSMPNLHRMEFPASQLEQKPTSGLTKLKGFGRGIKPQPIFE</sequence>
<dbReference type="WBParaSite" id="PSAMB.scaffold2267size24209.g17159.t1">
    <property type="protein sequence ID" value="PSAMB.scaffold2267size24209.g17159.t1"/>
    <property type="gene ID" value="PSAMB.scaffold2267size24209.g17159"/>
</dbReference>
<reference evidence="3" key="1">
    <citation type="submission" date="2022-11" db="UniProtKB">
        <authorList>
            <consortium name="WormBaseParasite"/>
        </authorList>
    </citation>
    <scope>IDENTIFICATION</scope>
</reference>
<evidence type="ECO:0000256" key="1">
    <source>
        <dbReference type="SAM" id="MobiDB-lite"/>
    </source>
</evidence>
<dbReference type="AlphaFoldDB" id="A0A914VR46"/>
<dbReference type="Proteomes" id="UP000887566">
    <property type="component" value="Unplaced"/>
</dbReference>
<organism evidence="2 3">
    <name type="scientific">Plectus sambesii</name>
    <dbReference type="NCBI Taxonomy" id="2011161"/>
    <lineage>
        <taxon>Eukaryota</taxon>
        <taxon>Metazoa</taxon>
        <taxon>Ecdysozoa</taxon>
        <taxon>Nematoda</taxon>
        <taxon>Chromadorea</taxon>
        <taxon>Plectida</taxon>
        <taxon>Plectina</taxon>
        <taxon>Plectoidea</taxon>
        <taxon>Plectidae</taxon>
        <taxon>Plectus</taxon>
    </lineage>
</organism>
<keyword evidence="2" id="KW-1185">Reference proteome</keyword>
<evidence type="ECO:0000313" key="2">
    <source>
        <dbReference type="Proteomes" id="UP000887566"/>
    </source>
</evidence>
<name>A0A914VR46_9BILA</name>
<protein>
    <submittedName>
        <fullName evidence="3">Uncharacterized protein</fullName>
    </submittedName>
</protein>
<feature type="region of interest" description="Disordered" evidence="1">
    <location>
        <begin position="309"/>
        <end position="334"/>
    </location>
</feature>